<dbReference type="Pfam" id="PF13649">
    <property type="entry name" value="Methyltransf_25"/>
    <property type="match status" value="1"/>
</dbReference>
<comment type="caution">
    <text evidence="6">The sequence shown here is derived from an EMBL/GenBank/DDBJ whole genome shotgun (WGS) entry which is preliminary data.</text>
</comment>
<dbReference type="EMBL" id="NJET01000007">
    <property type="protein sequence ID" value="PHH66548.1"/>
    <property type="molecule type" value="Genomic_DNA"/>
</dbReference>
<protein>
    <recommendedName>
        <fullName evidence="5">Methyltransferase domain-containing protein</fullName>
    </recommendedName>
</protein>
<dbReference type="STRING" id="1399860.A0A2C5XLQ3"/>
<evidence type="ECO:0000256" key="3">
    <source>
        <dbReference type="ARBA" id="ARBA00022691"/>
    </source>
</evidence>
<dbReference type="CDD" id="cd02440">
    <property type="entry name" value="AdoMet_MTases"/>
    <property type="match status" value="1"/>
</dbReference>
<sequence length="283" mass="32010">MDQVKMRLSIYLPDLPSDSDIGPLRDLLRSYSKIATGDMDSHIRRVRETAWDLTHDAFVGRWRFLCLRWRDDPCHGRVVARLSRPRSRDVLLDLGCGVGILLRKLRTAGVPGSRLIGTDVQARFIDLGYDLFRDRKSLGASFVVGDMKDPKDKRLAKLSGKVTIIYAGKFFHLFSWAEQLYIGKRLMGFIKPDTANGLIYGMLIGVSRAAAPTAAKTSMPYFHDADSFQRLWDEIGDSTGTRWRVKMEQTEQPAALLKRIAGDHFCPMRFEVEQDIAAAMSIV</sequence>
<evidence type="ECO:0000256" key="1">
    <source>
        <dbReference type="ARBA" id="ARBA00005179"/>
    </source>
</evidence>
<evidence type="ECO:0000259" key="5">
    <source>
        <dbReference type="Pfam" id="PF13649"/>
    </source>
</evidence>
<keyword evidence="3" id="KW-0949">S-adenosyl-L-methionine</keyword>
<evidence type="ECO:0000256" key="4">
    <source>
        <dbReference type="ARBA" id="ARBA00038314"/>
    </source>
</evidence>
<keyword evidence="2" id="KW-0808">Transferase</keyword>
<reference evidence="6 7" key="1">
    <citation type="submission" date="2017-06" db="EMBL/GenBank/DDBJ databases">
        <title>Ant-infecting Ophiocordyceps genomes reveal a high diversity of potential behavioral manipulation genes and a possible major role for enterotoxins.</title>
        <authorList>
            <person name="De Bekker C."/>
            <person name="Evans H.C."/>
            <person name="Brachmann A."/>
            <person name="Hughes D.P."/>
        </authorList>
    </citation>
    <scope>NUCLEOTIDE SEQUENCE [LARGE SCALE GENOMIC DNA]</scope>
    <source>
        <strain evidence="6 7">Map64</strain>
    </source>
</reference>
<dbReference type="OrthoDB" id="2094832at2759"/>
<feature type="domain" description="Methyltransferase" evidence="5">
    <location>
        <begin position="92"/>
        <end position="187"/>
    </location>
</feature>
<dbReference type="Proteomes" id="UP000226192">
    <property type="component" value="Unassembled WGS sequence"/>
</dbReference>
<comment type="similarity">
    <text evidence="4">Belongs to the class I-like SAM-binding methyltransferase superfamily.</text>
</comment>
<evidence type="ECO:0000256" key="2">
    <source>
        <dbReference type="ARBA" id="ARBA00022679"/>
    </source>
</evidence>
<dbReference type="AlphaFoldDB" id="A0A2C5XLQ3"/>
<accession>A0A2C5XLQ3</accession>
<keyword evidence="7" id="KW-1185">Reference proteome</keyword>
<dbReference type="InterPro" id="IPR041698">
    <property type="entry name" value="Methyltransf_25"/>
</dbReference>
<proteinExistence type="inferred from homology"/>
<evidence type="ECO:0000313" key="6">
    <source>
        <dbReference type="EMBL" id="PHH66548.1"/>
    </source>
</evidence>
<gene>
    <name evidence="6" type="ORF">CDD81_7023</name>
</gene>
<organism evidence="6 7">
    <name type="scientific">Ophiocordyceps australis</name>
    <dbReference type="NCBI Taxonomy" id="1399860"/>
    <lineage>
        <taxon>Eukaryota</taxon>
        <taxon>Fungi</taxon>
        <taxon>Dikarya</taxon>
        <taxon>Ascomycota</taxon>
        <taxon>Pezizomycotina</taxon>
        <taxon>Sordariomycetes</taxon>
        <taxon>Hypocreomycetidae</taxon>
        <taxon>Hypocreales</taxon>
        <taxon>Ophiocordycipitaceae</taxon>
        <taxon>Ophiocordyceps</taxon>
    </lineage>
</organism>
<comment type="pathway">
    <text evidence="1">Secondary metabolite biosynthesis.</text>
</comment>
<evidence type="ECO:0000313" key="7">
    <source>
        <dbReference type="Proteomes" id="UP000226192"/>
    </source>
</evidence>
<dbReference type="SUPFAM" id="SSF53335">
    <property type="entry name" value="S-adenosyl-L-methionine-dependent methyltransferases"/>
    <property type="match status" value="1"/>
</dbReference>
<dbReference type="PANTHER" id="PTHR35897">
    <property type="entry name" value="METHYLTRANSFERASE AUSD"/>
    <property type="match status" value="1"/>
</dbReference>
<dbReference type="GO" id="GO:0016740">
    <property type="term" value="F:transferase activity"/>
    <property type="evidence" value="ECO:0007669"/>
    <property type="project" value="UniProtKB-KW"/>
</dbReference>
<dbReference type="PANTHER" id="PTHR35897:SF1">
    <property type="entry name" value="METHYLTRANSFERASE AUSD"/>
    <property type="match status" value="1"/>
</dbReference>
<dbReference type="InterPro" id="IPR051654">
    <property type="entry name" value="Meroterpenoid_MTases"/>
</dbReference>
<dbReference type="InterPro" id="IPR029063">
    <property type="entry name" value="SAM-dependent_MTases_sf"/>
</dbReference>
<dbReference type="Gene3D" id="3.40.50.150">
    <property type="entry name" value="Vaccinia Virus protein VP39"/>
    <property type="match status" value="1"/>
</dbReference>
<name>A0A2C5XLQ3_9HYPO</name>